<feature type="chain" id="PRO_5012797107" description="Fucolectin tachylectin-4 pentraxin-1 domain-containing protein" evidence="1">
    <location>
        <begin position="21"/>
        <end position="160"/>
    </location>
</feature>
<evidence type="ECO:0008006" key="4">
    <source>
        <dbReference type="Google" id="ProtNLM"/>
    </source>
</evidence>
<dbReference type="AlphaFoldDB" id="A0A1R2B6F7"/>
<dbReference type="EMBL" id="MPUH01000910">
    <property type="protein sequence ID" value="OMJ72326.1"/>
    <property type="molecule type" value="Genomic_DNA"/>
</dbReference>
<sequence>MSYILIILSLLAQISYSCISENVIDFKFYITSGTSDWVVSSQYPNGVYASVVSGPTSILPETSWIWENPVIFMRSITITRYFFVAGKPKSAILISKIDDTGSAKLNGGTSCSIPGFGVFYTCDLTSSCIVGLNKLEIIGTDTGAGLVGVMYKLTVISKLV</sequence>
<proteinExistence type="predicted"/>
<evidence type="ECO:0000313" key="2">
    <source>
        <dbReference type="EMBL" id="OMJ72326.1"/>
    </source>
</evidence>
<evidence type="ECO:0000313" key="3">
    <source>
        <dbReference type="Proteomes" id="UP000187209"/>
    </source>
</evidence>
<dbReference type="Proteomes" id="UP000187209">
    <property type="component" value="Unassembled WGS sequence"/>
</dbReference>
<evidence type="ECO:0000256" key="1">
    <source>
        <dbReference type="SAM" id="SignalP"/>
    </source>
</evidence>
<keyword evidence="1" id="KW-0732">Signal</keyword>
<feature type="signal peptide" evidence="1">
    <location>
        <begin position="1"/>
        <end position="20"/>
    </location>
</feature>
<protein>
    <recommendedName>
        <fullName evidence="4">Fucolectin tachylectin-4 pentraxin-1 domain-containing protein</fullName>
    </recommendedName>
</protein>
<gene>
    <name evidence="2" type="ORF">SteCoe_29244</name>
</gene>
<name>A0A1R2B6F7_9CILI</name>
<keyword evidence="3" id="KW-1185">Reference proteome</keyword>
<reference evidence="2 3" key="1">
    <citation type="submission" date="2016-11" db="EMBL/GenBank/DDBJ databases">
        <title>The macronuclear genome of Stentor coeruleus: a giant cell with tiny introns.</title>
        <authorList>
            <person name="Slabodnick M."/>
            <person name="Ruby J.G."/>
            <person name="Reiff S.B."/>
            <person name="Swart E.C."/>
            <person name="Gosai S."/>
            <person name="Prabakaran S."/>
            <person name="Witkowska E."/>
            <person name="Larue G.E."/>
            <person name="Fisher S."/>
            <person name="Freeman R.M."/>
            <person name="Gunawardena J."/>
            <person name="Chu W."/>
            <person name="Stover N.A."/>
            <person name="Gregory B.D."/>
            <person name="Nowacki M."/>
            <person name="Derisi J."/>
            <person name="Roy S.W."/>
            <person name="Marshall W.F."/>
            <person name="Sood P."/>
        </authorList>
    </citation>
    <scope>NUCLEOTIDE SEQUENCE [LARGE SCALE GENOMIC DNA]</scope>
    <source>
        <strain evidence="2">WM001</strain>
    </source>
</reference>
<organism evidence="2 3">
    <name type="scientific">Stentor coeruleus</name>
    <dbReference type="NCBI Taxonomy" id="5963"/>
    <lineage>
        <taxon>Eukaryota</taxon>
        <taxon>Sar</taxon>
        <taxon>Alveolata</taxon>
        <taxon>Ciliophora</taxon>
        <taxon>Postciliodesmatophora</taxon>
        <taxon>Heterotrichea</taxon>
        <taxon>Heterotrichida</taxon>
        <taxon>Stentoridae</taxon>
        <taxon>Stentor</taxon>
    </lineage>
</organism>
<comment type="caution">
    <text evidence="2">The sequence shown here is derived from an EMBL/GenBank/DDBJ whole genome shotgun (WGS) entry which is preliminary data.</text>
</comment>
<accession>A0A1R2B6F7</accession>